<dbReference type="Proteomes" id="UP000001227">
    <property type="component" value="Chromosome"/>
</dbReference>
<proteinExistence type="predicted"/>
<accession>B3ETA1</accession>
<dbReference type="AlphaFoldDB" id="B3ETA1"/>
<evidence type="ECO:0000313" key="2">
    <source>
        <dbReference type="Proteomes" id="UP000001227"/>
    </source>
</evidence>
<sequence>MGQKSSINAVLQGVALSKDDIEMGFNSVFVCLPLCQDLEAVEDCTYRFQVEPANSLGWKLWWWGNLLESEELAGELLQERLSQLLASNCGLSVGFNKENGSIKVKKFVAYILSKSAMCEGPWK</sequence>
<dbReference type="HOGENOM" id="CLU_2010448_0_0_10"/>
<organism evidence="1 2">
    <name type="scientific">Amoebophilus asiaticus (strain 5a2)</name>
    <dbReference type="NCBI Taxonomy" id="452471"/>
    <lineage>
        <taxon>Bacteria</taxon>
        <taxon>Pseudomonadati</taxon>
        <taxon>Bacteroidota</taxon>
        <taxon>Cytophagia</taxon>
        <taxon>Cytophagales</taxon>
        <taxon>Amoebophilaceae</taxon>
        <taxon>Candidatus Amoebophilus</taxon>
    </lineage>
</organism>
<evidence type="ECO:0000313" key="1">
    <source>
        <dbReference type="EMBL" id="ACE06453.1"/>
    </source>
</evidence>
<protein>
    <submittedName>
        <fullName evidence="1">Uncharacterized protein</fullName>
    </submittedName>
</protein>
<name>B3ETA1_AMOA5</name>
<dbReference type="KEGG" id="aas:Aasi_1111"/>
<reference evidence="1 2" key="1">
    <citation type="journal article" date="2010" name="J. Bacteriol.">
        <title>The genome of the amoeba symbiont 'Candidatus Amoebophilus asiaticus' reveals common mechanisms for host cell interaction among amoeba-associated bacteria.</title>
        <authorList>
            <person name="Schmitz-Esser S."/>
            <person name="Tischler P."/>
            <person name="Arnold R."/>
            <person name="Montanaro J."/>
            <person name="Wagner M."/>
            <person name="Rattei T."/>
            <person name="Horn M."/>
        </authorList>
    </citation>
    <scope>NUCLEOTIDE SEQUENCE [LARGE SCALE GENOMIC DNA]</scope>
    <source>
        <strain evidence="1 2">5a2</strain>
    </source>
</reference>
<keyword evidence="2" id="KW-1185">Reference proteome</keyword>
<gene>
    <name evidence="1" type="ordered locus">Aasi_1111</name>
</gene>
<dbReference type="EMBL" id="CP001102">
    <property type="protein sequence ID" value="ACE06453.1"/>
    <property type="molecule type" value="Genomic_DNA"/>
</dbReference>
<dbReference type="STRING" id="452471.Aasi_1111"/>